<dbReference type="PANTHER" id="PTHR38471:SF2">
    <property type="entry name" value="FOUR HELIX BUNDLE PROTEIN"/>
    <property type="match status" value="1"/>
</dbReference>
<keyword evidence="2" id="KW-1185">Reference proteome</keyword>
<dbReference type="Proteomes" id="UP000509302">
    <property type="component" value="Chromosome"/>
</dbReference>
<gene>
    <name evidence="1" type="ORF">HYG79_08215</name>
</gene>
<reference evidence="1 2" key="1">
    <citation type="journal article" date="2006" name="Int. J. Syst. Evol. Microbiol.">
        <title>Costertonia aggregata gen. nov., sp. nov., a mesophilic marine bacterium of the family Flavobacteriaceae, isolated from a mature biofilm.</title>
        <authorList>
            <person name="Kwon K.K."/>
            <person name="Lee Y.K."/>
            <person name="Lee H.K."/>
        </authorList>
    </citation>
    <scope>NUCLEOTIDE SEQUENCE [LARGE SCALE GENOMIC DNA]</scope>
    <source>
        <strain evidence="1 2">KCCM 42265</strain>
    </source>
</reference>
<dbReference type="AlphaFoldDB" id="A0A7H9APH6"/>
<organism evidence="1 2">
    <name type="scientific">Costertonia aggregata</name>
    <dbReference type="NCBI Taxonomy" id="343403"/>
    <lineage>
        <taxon>Bacteria</taxon>
        <taxon>Pseudomonadati</taxon>
        <taxon>Bacteroidota</taxon>
        <taxon>Flavobacteriia</taxon>
        <taxon>Flavobacteriales</taxon>
        <taxon>Flavobacteriaceae</taxon>
        <taxon>Costertonia</taxon>
    </lineage>
</organism>
<dbReference type="SUPFAM" id="SSF158446">
    <property type="entry name" value="IVS-encoded protein-like"/>
    <property type="match status" value="1"/>
</dbReference>
<dbReference type="Pfam" id="PF05635">
    <property type="entry name" value="23S_rRNA_IVP"/>
    <property type="match status" value="1"/>
</dbReference>
<sequence>MGIVRTFEDLECWKKGTRLRREIAITIKQYPDYEKYGIVSQMRRSSRSITHNISEGYGRYHYKENVQFCRTARGSIYELLDQIIVSKDEGYIDLKRYEELRLMITDCTKVLNGYINYLIKAKDK</sequence>
<dbReference type="InterPro" id="IPR012657">
    <property type="entry name" value="23S_rRNA-intervening_sequence"/>
</dbReference>
<proteinExistence type="predicted"/>
<protein>
    <submittedName>
        <fullName evidence="1">Four helix bundle protein</fullName>
    </submittedName>
</protein>
<dbReference type="Gene3D" id="1.20.1440.60">
    <property type="entry name" value="23S rRNA-intervening sequence"/>
    <property type="match status" value="1"/>
</dbReference>
<dbReference type="PANTHER" id="PTHR38471">
    <property type="entry name" value="FOUR HELIX BUNDLE PROTEIN"/>
    <property type="match status" value="1"/>
</dbReference>
<dbReference type="NCBIfam" id="TIGR02436">
    <property type="entry name" value="four helix bundle protein"/>
    <property type="match status" value="1"/>
</dbReference>
<dbReference type="KEGG" id="cagg:HYG79_08215"/>
<accession>A0A7H9APH6</accession>
<dbReference type="RefSeq" id="WP_179241621.1">
    <property type="nucleotide sequence ID" value="NZ_CP058595.1"/>
</dbReference>
<dbReference type="EMBL" id="CP058595">
    <property type="protein sequence ID" value="QLG45332.1"/>
    <property type="molecule type" value="Genomic_DNA"/>
</dbReference>
<dbReference type="InterPro" id="IPR036583">
    <property type="entry name" value="23S_rRNA_IVS_sf"/>
</dbReference>
<name>A0A7H9APH6_9FLAO</name>
<dbReference type="CDD" id="cd16377">
    <property type="entry name" value="23S_rRNA_IVP_like"/>
    <property type="match status" value="1"/>
</dbReference>
<evidence type="ECO:0000313" key="2">
    <source>
        <dbReference type="Proteomes" id="UP000509302"/>
    </source>
</evidence>
<evidence type="ECO:0000313" key="1">
    <source>
        <dbReference type="EMBL" id="QLG45332.1"/>
    </source>
</evidence>